<feature type="region of interest" description="Disordered" evidence="1">
    <location>
        <begin position="205"/>
        <end position="246"/>
    </location>
</feature>
<dbReference type="AlphaFoldDB" id="A0A0C9VBI7"/>
<sequence length="246" mass="27830">MQQHPAVNPLASLTPAQQQEFLMRNPRQQQQQQQAQQQSQHSAQCQQQMVPTQAHAQMAQQQQLQSLARTNLLPKESKIIRPTKQIIEQSGEMIKRMVTEFATKRRPFPLHIVPDHERQNFMQHFQRLFKVCQDMEPKLAIWHAVFQDQGSTSRIAALITMVKEQARLITSGMNQYVLSSQQVKSLLEDMEVAVLRWRSAMASLGEQASPNGGAPGQPGQGPGPGPSMQQHQAQLAQLRAQQAQQH</sequence>
<dbReference type="EMBL" id="KN837195">
    <property type="protein sequence ID" value="KIJ34850.1"/>
    <property type="molecule type" value="Genomic_DNA"/>
</dbReference>
<feature type="compositionally biased region" description="Gly residues" evidence="1">
    <location>
        <begin position="213"/>
        <end position="222"/>
    </location>
</feature>
<dbReference type="Proteomes" id="UP000054279">
    <property type="component" value="Unassembled WGS sequence"/>
</dbReference>
<accession>A0A0C9VBI7</accession>
<dbReference type="OrthoDB" id="1938591at2759"/>
<evidence type="ECO:0000313" key="2">
    <source>
        <dbReference type="EMBL" id="KIJ34850.1"/>
    </source>
</evidence>
<organism evidence="2 3">
    <name type="scientific">Sphaerobolus stellatus (strain SS14)</name>
    <dbReference type="NCBI Taxonomy" id="990650"/>
    <lineage>
        <taxon>Eukaryota</taxon>
        <taxon>Fungi</taxon>
        <taxon>Dikarya</taxon>
        <taxon>Basidiomycota</taxon>
        <taxon>Agaricomycotina</taxon>
        <taxon>Agaricomycetes</taxon>
        <taxon>Phallomycetidae</taxon>
        <taxon>Geastrales</taxon>
        <taxon>Sphaerobolaceae</taxon>
        <taxon>Sphaerobolus</taxon>
    </lineage>
</organism>
<protein>
    <submittedName>
        <fullName evidence="2">Uncharacterized protein</fullName>
    </submittedName>
</protein>
<feature type="region of interest" description="Disordered" evidence="1">
    <location>
        <begin position="23"/>
        <end position="51"/>
    </location>
</feature>
<dbReference type="HOGENOM" id="CLU_094326_0_0_1"/>
<gene>
    <name evidence="2" type="ORF">M422DRAFT_34937</name>
</gene>
<feature type="compositionally biased region" description="Low complexity" evidence="1">
    <location>
        <begin position="28"/>
        <end position="51"/>
    </location>
</feature>
<evidence type="ECO:0000256" key="1">
    <source>
        <dbReference type="SAM" id="MobiDB-lite"/>
    </source>
</evidence>
<evidence type="ECO:0000313" key="3">
    <source>
        <dbReference type="Proteomes" id="UP000054279"/>
    </source>
</evidence>
<keyword evidence="3" id="KW-1185">Reference proteome</keyword>
<name>A0A0C9VBI7_SPHS4</name>
<proteinExistence type="predicted"/>
<reference evidence="2 3" key="1">
    <citation type="submission" date="2014-06" db="EMBL/GenBank/DDBJ databases">
        <title>Evolutionary Origins and Diversification of the Mycorrhizal Mutualists.</title>
        <authorList>
            <consortium name="DOE Joint Genome Institute"/>
            <consortium name="Mycorrhizal Genomics Consortium"/>
            <person name="Kohler A."/>
            <person name="Kuo A."/>
            <person name="Nagy L.G."/>
            <person name="Floudas D."/>
            <person name="Copeland A."/>
            <person name="Barry K.W."/>
            <person name="Cichocki N."/>
            <person name="Veneault-Fourrey C."/>
            <person name="LaButti K."/>
            <person name="Lindquist E.A."/>
            <person name="Lipzen A."/>
            <person name="Lundell T."/>
            <person name="Morin E."/>
            <person name="Murat C."/>
            <person name="Riley R."/>
            <person name="Ohm R."/>
            <person name="Sun H."/>
            <person name="Tunlid A."/>
            <person name="Henrissat B."/>
            <person name="Grigoriev I.V."/>
            <person name="Hibbett D.S."/>
            <person name="Martin F."/>
        </authorList>
    </citation>
    <scope>NUCLEOTIDE SEQUENCE [LARGE SCALE GENOMIC DNA]</scope>
    <source>
        <strain evidence="2 3">SS14</strain>
    </source>
</reference>
<feature type="compositionally biased region" description="Low complexity" evidence="1">
    <location>
        <begin position="226"/>
        <end position="246"/>
    </location>
</feature>